<dbReference type="Pfam" id="PF00083">
    <property type="entry name" value="Sugar_tr"/>
    <property type="match status" value="1"/>
</dbReference>
<evidence type="ECO:0000256" key="3">
    <source>
        <dbReference type="ARBA" id="ARBA00022989"/>
    </source>
</evidence>
<feature type="transmembrane region" description="Helical" evidence="6">
    <location>
        <begin position="238"/>
        <end position="258"/>
    </location>
</feature>
<keyword evidence="3 6" id="KW-1133">Transmembrane helix</keyword>
<feature type="transmembrane region" description="Helical" evidence="6">
    <location>
        <begin position="90"/>
        <end position="110"/>
    </location>
</feature>
<keyword evidence="2 6" id="KW-0812">Transmembrane</keyword>
<evidence type="ECO:0000256" key="2">
    <source>
        <dbReference type="ARBA" id="ARBA00022692"/>
    </source>
</evidence>
<dbReference type="PANTHER" id="PTHR48021">
    <property type="match status" value="1"/>
</dbReference>
<feature type="transmembrane region" description="Helical" evidence="6">
    <location>
        <begin position="403"/>
        <end position="423"/>
    </location>
</feature>
<dbReference type="InterPro" id="IPR050549">
    <property type="entry name" value="MFS_Trehalose_Transporter"/>
</dbReference>
<dbReference type="Proteomes" id="UP001652582">
    <property type="component" value="Chromosome 27"/>
</dbReference>
<keyword evidence="8" id="KW-1185">Reference proteome</keyword>
<dbReference type="KEGG" id="bany:112048809"/>
<sequence length="459" mass="51056">MTIASISFGFTFGHLSGLVRSLQKNEDGITLTEAEISVITASLTFTSIIGISILGLFGDRVGRRWSFILFSIPTLIGWILAYVSRGFMTLLISRALCGMGVGGLSILNMIGAAEYTSPNTRAFYQSMISLVAAALGIGMAHSLGVIIHWKTLSIFGMVLAILHICLPYVCVESPQWLASRGRFDECQTAFRKLHGTKGSSEDELRLLIKMETKKQIVASESKMNNGFKKLLDALKKRYFWGLMMTSCFAYLYFAFAGKVIFTNLATVMLEEMTGTSDILLYTLLVDGFVLLGTCLSCVLIKKMSVRVLLFTSGVTANVLLLILSICLYFKNDEEYFQWIIVVLLAFYFIIANAGPYPVMDILLGELFPLEIKLYCFLLSTPTMGGTLCASIMLMPILVTAVGYHGLFFINAMVVFVCLGYFWLRLPETKGKTLQEIEMYFKTKDFDVANIVKEQNKPLV</sequence>
<dbReference type="InterPro" id="IPR005828">
    <property type="entry name" value="MFS_sugar_transport-like"/>
</dbReference>
<dbReference type="SUPFAM" id="SSF103473">
    <property type="entry name" value="MFS general substrate transporter"/>
    <property type="match status" value="1"/>
</dbReference>
<dbReference type="PRINTS" id="PR00171">
    <property type="entry name" value="SUGRTRNSPORT"/>
</dbReference>
<dbReference type="GeneID" id="112048809"/>
<dbReference type="GO" id="GO:0022857">
    <property type="term" value="F:transmembrane transporter activity"/>
    <property type="evidence" value="ECO:0007669"/>
    <property type="project" value="InterPro"/>
</dbReference>
<evidence type="ECO:0000256" key="4">
    <source>
        <dbReference type="ARBA" id="ARBA00023136"/>
    </source>
</evidence>
<dbReference type="PROSITE" id="PS50850">
    <property type="entry name" value="MFS"/>
    <property type="match status" value="1"/>
</dbReference>
<feature type="transmembrane region" description="Helical" evidence="6">
    <location>
        <begin position="307"/>
        <end position="329"/>
    </location>
</feature>
<evidence type="ECO:0000256" key="5">
    <source>
        <dbReference type="ARBA" id="ARBA00023180"/>
    </source>
</evidence>
<dbReference type="OrthoDB" id="6133115at2759"/>
<keyword evidence="5" id="KW-0325">Glycoprotein</keyword>
<dbReference type="InterPro" id="IPR036259">
    <property type="entry name" value="MFS_trans_sf"/>
</dbReference>
<feature type="transmembrane region" description="Helical" evidence="6">
    <location>
        <begin position="37"/>
        <end position="58"/>
    </location>
</feature>
<dbReference type="AlphaFoldDB" id="A0A6J1NGP3"/>
<keyword evidence="4 6" id="KW-0472">Membrane</keyword>
<dbReference type="Gene3D" id="1.20.1250.20">
    <property type="entry name" value="MFS general substrate transporter like domains"/>
    <property type="match status" value="1"/>
</dbReference>
<reference evidence="9" key="1">
    <citation type="submission" date="2025-08" db="UniProtKB">
        <authorList>
            <consortium name="RefSeq"/>
        </authorList>
    </citation>
    <scope>IDENTIFICATION</scope>
</reference>
<proteinExistence type="predicted"/>
<gene>
    <name evidence="9" type="primary">LOC112048809</name>
</gene>
<dbReference type="PANTHER" id="PTHR48021:SF1">
    <property type="entry name" value="GH07001P-RELATED"/>
    <property type="match status" value="1"/>
</dbReference>
<protein>
    <submittedName>
        <fullName evidence="9">Uncharacterized protein LOC112048809</fullName>
    </submittedName>
</protein>
<evidence type="ECO:0000256" key="6">
    <source>
        <dbReference type="SAM" id="Phobius"/>
    </source>
</evidence>
<accession>A0A6J1NGP3</accession>
<feature type="transmembrane region" description="Helical" evidence="6">
    <location>
        <begin position="122"/>
        <end position="146"/>
    </location>
</feature>
<evidence type="ECO:0000256" key="1">
    <source>
        <dbReference type="ARBA" id="ARBA00004141"/>
    </source>
</evidence>
<evidence type="ECO:0000313" key="9">
    <source>
        <dbReference type="RefSeq" id="XP_023942241.2"/>
    </source>
</evidence>
<feature type="transmembrane region" description="Helical" evidence="6">
    <location>
        <begin position="373"/>
        <end position="397"/>
    </location>
</feature>
<dbReference type="InterPro" id="IPR020846">
    <property type="entry name" value="MFS_dom"/>
</dbReference>
<feature type="transmembrane region" description="Helical" evidence="6">
    <location>
        <begin position="65"/>
        <end position="84"/>
    </location>
</feature>
<feature type="transmembrane region" description="Helical" evidence="6">
    <location>
        <begin position="278"/>
        <end position="300"/>
    </location>
</feature>
<dbReference type="RefSeq" id="XP_023942241.2">
    <property type="nucleotide sequence ID" value="XM_024086473.2"/>
</dbReference>
<evidence type="ECO:0000259" key="7">
    <source>
        <dbReference type="PROSITE" id="PS50850"/>
    </source>
</evidence>
<dbReference type="InterPro" id="IPR003663">
    <property type="entry name" value="Sugar/inositol_transpt"/>
</dbReference>
<comment type="subcellular location">
    <subcellularLocation>
        <location evidence="1">Membrane</location>
        <topology evidence="1">Multi-pass membrane protein</topology>
    </subcellularLocation>
</comment>
<dbReference type="GO" id="GO:0016020">
    <property type="term" value="C:membrane"/>
    <property type="evidence" value="ECO:0007669"/>
    <property type="project" value="UniProtKB-SubCell"/>
</dbReference>
<evidence type="ECO:0000313" key="8">
    <source>
        <dbReference type="Proteomes" id="UP001652582"/>
    </source>
</evidence>
<feature type="transmembrane region" description="Helical" evidence="6">
    <location>
        <begin position="335"/>
        <end position="353"/>
    </location>
</feature>
<feature type="transmembrane region" description="Helical" evidence="6">
    <location>
        <begin position="152"/>
        <end position="171"/>
    </location>
</feature>
<feature type="domain" description="Major facilitator superfamily (MFS) profile" evidence="7">
    <location>
        <begin position="1"/>
        <end position="429"/>
    </location>
</feature>
<organism evidence="8 9">
    <name type="scientific">Bicyclus anynana</name>
    <name type="common">Squinting bush brown butterfly</name>
    <dbReference type="NCBI Taxonomy" id="110368"/>
    <lineage>
        <taxon>Eukaryota</taxon>
        <taxon>Metazoa</taxon>
        <taxon>Ecdysozoa</taxon>
        <taxon>Arthropoda</taxon>
        <taxon>Hexapoda</taxon>
        <taxon>Insecta</taxon>
        <taxon>Pterygota</taxon>
        <taxon>Neoptera</taxon>
        <taxon>Endopterygota</taxon>
        <taxon>Lepidoptera</taxon>
        <taxon>Glossata</taxon>
        <taxon>Ditrysia</taxon>
        <taxon>Papilionoidea</taxon>
        <taxon>Nymphalidae</taxon>
        <taxon>Satyrinae</taxon>
        <taxon>Satyrini</taxon>
        <taxon>Mycalesina</taxon>
        <taxon>Bicyclus</taxon>
    </lineage>
</organism>
<name>A0A6J1NGP3_BICAN</name>